<proteinExistence type="predicted"/>
<feature type="region of interest" description="Disordered" evidence="1">
    <location>
        <begin position="32"/>
        <end position="137"/>
    </location>
</feature>
<evidence type="ECO:0000313" key="2">
    <source>
        <dbReference type="EMBL" id="KAK1120493.1"/>
    </source>
</evidence>
<gene>
    <name evidence="2" type="ORF">K0M31_012471</name>
</gene>
<comment type="caution">
    <text evidence="2">The sequence shown here is derived from an EMBL/GenBank/DDBJ whole genome shotgun (WGS) entry which is preliminary data.</text>
</comment>
<feature type="compositionally biased region" description="Basic and acidic residues" evidence="1">
    <location>
        <begin position="39"/>
        <end position="63"/>
    </location>
</feature>
<dbReference type="Proteomes" id="UP001177670">
    <property type="component" value="Unassembled WGS sequence"/>
</dbReference>
<accession>A0AA40FKS9</accession>
<dbReference type="EMBL" id="JAHYIQ010000031">
    <property type="protein sequence ID" value="KAK1120493.1"/>
    <property type="molecule type" value="Genomic_DNA"/>
</dbReference>
<dbReference type="AlphaFoldDB" id="A0AA40FKS9"/>
<sequence>MYENNNSSNVCNDESDVQYGCKESELAEGLRNFVGQESKCSEMKNYSDTEKEDILNKTSKEIDNELDQENNECKNETNGSENNACGILNESVKEKDYESEQNDDKAKSQIDNNSNSDTDIINKSIREKDISDQKDDKLKNNNIHNRLFKIIDSDSEEEHLFTPKFKKMMKFVDDEKDEMSNSELDDVSTKNLNKSRTMKLVDSDSDDTSSIVHASNAKKTISNEKEVTISVSNNYKKKYNLIIK</sequence>
<feature type="compositionally biased region" description="Basic and acidic residues" evidence="1">
    <location>
        <begin position="91"/>
        <end position="108"/>
    </location>
</feature>
<evidence type="ECO:0000313" key="3">
    <source>
        <dbReference type="Proteomes" id="UP001177670"/>
    </source>
</evidence>
<evidence type="ECO:0000256" key="1">
    <source>
        <dbReference type="SAM" id="MobiDB-lite"/>
    </source>
</evidence>
<feature type="compositionally biased region" description="Low complexity" evidence="1">
    <location>
        <begin position="109"/>
        <end position="123"/>
    </location>
</feature>
<name>A0AA40FKS9_9HYME</name>
<reference evidence="2" key="1">
    <citation type="submission" date="2021-10" db="EMBL/GenBank/DDBJ databases">
        <title>Melipona bicolor Genome sequencing and assembly.</title>
        <authorList>
            <person name="Araujo N.S."/>
            <person name="Arias M.C."/>
        </authorList>
    </citation>
    <scope>NUCLEOTIDE SEQUENCE</scope>
    <source>
        <strain evidence="2">USP_2M_L1-L4_2017</strain>
        <tissue evidence="2">Whole body</tissue>
    </source>
</reference>
<protein>
    <submittedName>
        <fullName evidence="2">Uncharacterized protein</fullName>
    </submittedName>
</protein>
<organism evidence="2 3">
    <name type="scientific">Melipona bicolor</name>
    <dbReference type="NCBI Taxonomy" id="60889"/>
    <lineage>
        <taxon>Eukaryota</taxon>
        <taxon>Metazoa</taxon>
        <taxon>Ecdysozoa</taxon>
        <taxon>Arthropoda</taxon>
        <taxon>Hexapoda</taxon>
        <taxon>Insecta</taxon>
        <taxon>Pterygota</taxon>
        <taxon>Neoptera</taxon>
        <taxon>Endopterygota</taxon>
        <taxon>Hymenoptera</taxon>
        <taxon>Apocrita</taxon>
        <taxon>Aculeata</taxon>
        <taxon>Apoidea</taxon>
        <taxon>Anthophila</taxon>
        <taxon>Apidae</taxon>
        <taxon>Melipona</taxon>
    </lineage>
</organism>
<keyword evidence="3" id="KW-1185">Reference proteome</keyword>
<feature type="compositionally biased region" description="Basic and acidic residues" evidence="1">
    <location>
        <begin position="124"/>
        <end position="137"/>
    </location>
</feature>